<proteinExistence type="inferred from homology"/>
<name>H5XK37_9PSEU</name>
<sequence>MSPLSQRLPTVPSGGVATHSIAPITLPITGRAHDLELRLTVPVSGQDLPVIVLSHGHGPSNYISSLYGYGPLAQYWAASGFAVIQPTHLDSQTLGLRHTDVAEAPLFWRSRATDVSTILDRLEEIAAFSPVTAGRLSAECIAVAGHSMGAYTASLILGARTLDPETGEIVDLKDERVRVGVLMAAPGRGGDALSRFAAEHYPVFIGTDFSMMDTPALVVRGAADAAAHLTVAGPDWYVDPYRLAPGRKTLVTVAGGEHGLGGVAGYDAAETTDENPERMEFVRQITTAYLRTTLGTDADAWENTRNALRSSPMNGGIESRH</sequence>
<dbReference type="GO" id="GO:0016042">
    <property type="term" value="P:lipid catabolic process"/>
    <property type="evidence" value="ECO:0007669"/>
    <property type="project" value="UniProtKB-KW"/>
</dbReference>
<comment type="similarity">
    <text evidence="1">Belongs to the oxygen-dependent FAD-linked oxidoreductase family.</text>
</comment>
<dbReference type="EMBL" id="CM001440">
    <property type="protein sequence ID" value="EHR62992.1"/>
    <property type="molecule type" value="Genomic_DNA"/>
</dbReference>
<dbReference type="STRING" id="882082.SaccyDRAFT_4171"/>
<keyword evidence="3" id="KW-0442">Lipid degradation</keyword>
<evidence type="ECO:0000313" key="6">
    <source>
        <dbReference type="EMBL" id="EHR62992.1"/>
    </source>
</evidence>
<dbReference type="GO" id="GO:0003847">
    <property type="term" value="F:1-alkyl-2-acetylglycerophosphocholine esterase activity"/>
    <property type="evidence" value="ECO:0007669"/>
    <property type="project" value="TreeGrafter"/>
</dbReference>
<keyword evidence="7" id="KW-1185">Reference proteome</keyword>
<evidence type="ECO:0008006" key="8">
    <source>
        <dbReference type="Google" id="ProtNLM"/>
    </source>
</evidence>
<dbReference type="Proteomes" id="UP000002791">
    <property type="component" value="Chromosome"/>
</dbReference>
<gene>
    <name evidence="6" type="ORF">SaccyDRAFT_4171</name>
</gene>
<dbReference type="OrthoDB" id="339159at2"/>
<dbReference type="HOGENOM" id="CLU_066851_1_0_11"/>
<dbReference type="AlphaFoldDB" id="H5XK37"/>
<dbReference type="Gene3D" id="3.40.50.1820">
    <property type="entry name" value="alpha/beta hydrolase"/>
    <property type="match status" value="1"/>
</dbReference>
<dbReference type="GO" id="GO:0016491">
    <property type="term" value="F:oxidoreductase activity"/>
    <property type="evidence" value="ECO:0007669"/>
    <property type="project" value="UniProtKB-KW"/>
</dbReference>
<evidence type="ECO:0000256" key="5">
    <source>
        <dbReference type="ARBA" id="ARBA00023098"/>
    </source>
</evidence>
<dbReference type="eggNOG" id="COG4188">
    <property type="taxonomic scope" value="Bacteria"/>
</dbReference>
<dbReference type="InterPro" id="IPR029058">
    <property type="entry name" value="AB_hydrolase_fold"/>
</dbReference>
<dbReference type="PANTHER" id="PTHR10272:SF0">
    <property type="entry name" value="PLATELET-ACTIVATING FACTOR ACETYLHYDROLASE"/>
    <property type="match status" value="1"/>
</dbReference>
<dbReference type="InterPro" id="IPR006093">
    <property type="entry name" value="Oxy_OxRdtase_FAD_BS"/>
</dbReference>
<keyword evidence="2" id="KW-0378">Hydrolase</keyword>
<evidence type="ECO:0000256" key="4">
    <source>
        <dbReference type="ARBA" id="ARBA00023002"/>
    </source>
</evidence>
<reference evidence="6 7" key="1">
    <citation type="submission" date="2011-11" db="EMBL/GenBank/DDBJ databases">
        <title>The Noncontiguous Finished sequence of Saccharomonospora cyanea NA-134.</title>
        <authorList>
            <consortium name="US DOE Joint Genome Institute"/>
            <person name="Lucas S."/>
            <person name="Han J."/>
            <person name="Lapidus A."/>
            <person name="Cheng J.-F."/>
            <person name="Goodwin L."/>
            <person name="Pitluck S."/>
            <person name="Peters L."/>
            <person name="Ovchinnikova G."/>
            <person name="Lu M."/>
            <person name="Detter J.C."/>
            <person name="Han C."/>
            <person name="Tapia R."/>
            <person name="Land M."/>
            <person name="Hauser L."/>
            <person name="Kyrpides N."/>
            <person name="Ivanova N."/>
            <person name="Pagani I."/>
            <person name="Brambilla E.-M."/>
            <person name="Klenk H.-P."/>
            <person name="Woyke T."/>
        </authorList>
    </citation>
    <scope>NUCLEOTIDE SEQUENCE [LARGE SCALE GENOMIC DNA]</scope>
    <source>
        <strain evidence="6 7">NA-134</strain>
    </source>
</reference>
<evidence type="ECO:0000313" key="7">
    <source>
        <dbReference type="Proteomes" id="UP000002791"/>
    </source>
</evidence>
<accession>H5XK37</accession>
<protein>
    <recommendedName>
        <fullName evidence="8">Chlorophyllase</fullName>
    </recommendedName>
</protein>
<keyword evidence="4" id="KW-0560">Oxidoreductase</keyword>
<dbReference type="PROSITE" id="PS00862">
    <property type="entry name" value="OX2_COVAL_FAD"/>
    <property type="match status" value="1"/>
</dbReference>
<keyword evidence="5" id="KW-0443">Lipid metabolism</keyword>
<evidence type="ECO:0000256" key="3">
    <source>
        <dbReference type="ARBA" id="ARBA00022963"/>
    </source>
</evidence>
<evidence type="ECO:0000256" key="1">
    <source>
        <dbReference type="ARBA" id="ARBA00005466"/>
    </source>
</evidence>
<organism evidence="6 7">
    <name type="scientific">Saccharomonospora cyanea NA-134</name>
    <dbReference type="NCBI Taxonomy" id="882082"/>
    <lineage>
        <taxon>Bacteria</taxon>
        <taxon>Bacillati</taxon>
        <taxon>Actinomycetota</taxon>
        <taxon>Actinomycetes</taxon>
        <taxon>Pseudonocardiales</taxon>
        <taxon>Pseudonocardiaceae</taxon>
        <taxon>Saccharomonospora</taxon>
    </lineage>
</organism>
<dbReference type="SUPFAM" id="SSF53474">
    <property type="entry name" value="alpha/beta-Hydrolases"/>
    <property type="match status" value="1"/>
</dbReference>
<dbReference type="PANTHER" id="PTHR10272">
    <property type="entry name" value="PLATELET-ACTIVATING FACTOR ACETYLHYDROLASE"/>
    <property type="match status" value="1"/>
</dbReference>
<dbReference type="RefSeq" id="WP_005459041.1">
    <property type="nucleotide sequence ID" value="NZ_CM001440.1"/>
</dbReference>
<evidence type="ECO:0000256" key="2">
    <source>
        <dbReference type="ARBA" id="ARBA00022801"/>
    </source>
</evidence>